<evidence type="ECO:0000313" key="2">
    <source>
        <dbReference type="Proteomes" id="UP000198778"/>
    </source>
</evidence>
<gene>
    <name evidence="1" type="ORF">SAMN04488053_10575</name>
</gene>
<dbReference type="EMBL" id="FNIL01000005">
    <property type="protein sequence ID" value="SDN97842.1"/>
    <property type="molecule type" value="Genomic_DNA"/>
</dbReference>
<dbReference type="Proteomes" id="UP000198778">
    <property type="component" value="Unassembled WGS sequence"/>
</dbReference>
<dbReference type="RefSeq" id="WP_090842799.1">
    <property type="nucleotide sequence ID" value="NZ_FNIL01000005.1"/>
</dbReference>
<proteinExistence type="predicted"/>
<sequence length="246" mass="27789">MKKLIPFLLLLAACGAEEEAEEISGLNLGVPPDGGPIIMFVEDNLNGEELPGIPDPSFDAEEYEVEAYKIEYDESTEIVYLGTGEEVEDTSRLEAPLYQEIRVVPHKEFEPQVSRNREGHIFEDPTLLPVLHAERIEIEATSLENIHTYAQDFLSADSAGGTVAVLLAEGSEEALKFATQQQKFHEEINTRFQGEGRWFFWQVSQDIADAIAGDEISYPSYYIYQNDEEPHRVESINEVLEYVEDL</sequence>
<keyword evidence="2" id="KW-1185">Reference proteome</keyword>
<reference evidence="2" key="1">
    <citation type="submission" date="2016-10" db="EMBL/GenBank/DDBJ databases">
        <authorList>
            <person name="Varghese N."/>
            <person name="Submissions S."/>
        </authorList>
    </citation>
    <scope>NUCLEOTIDE SEQUENCE [LARGE SCALE GENOMIC DNA]</scope>
    <source>
        <strain evidence="2">CGMCC 1.10369</strain>
    </source>
</reference>
<accession>A0A1H0FTF6</accession>
<name>A0A1H0FTF6_9BACI</name>
<dbReference type="OrthoDB" id="9835327at2"/>
<evidence type="ECO:0000313" key="1">
    <source>
        <dbReference type="EMBL" id="SDN97842.1"/>
    </source>
</evidence>
<protein>
    <submittedName>
        <fullName evidence="1">Uncharacterized protein</fullName>
    </submittedName>
</protein>
<dbReference type="STRING" id="745820.SAMN04488053_10575"/>
<dbReference type="AlphaFoldDB" id="A0A1H0FTF6"/>
<organism evidence="1 2">
    <name type="scientific">Alkalicoccus daliensis</name>
    <dbReference type="NCBI Taxonomy" id="745820"/>
    <lineage>
        <taxon>Bacteria</taxon>
        <taxon>Bacillati</taxon>
        <taxon>Bacillota</taxon>
        <taxon>Bacilli</taxon>
        <taxon>Bacillales</taxon>
        <taxon>Bacillaceae</taxon>
        <taxon>Alkalicoccus</taxon>
    </lineage>
</organism>